<feature type="domain" description="HTH marR-type" evidence="4">
    <location>
        <begin position="10"/>
        <end position="142"/>
    </location>
</feature>
<keyword evidence="2" id="KW-0238">DNA-binding</keyword>
<dbReference type="PANTHER" id="PTHR42756">
    <property type="entry name" value="TRANSCRIPTIONAL REGULATOR, MARR"/>
    <property type="match status" value="1"/>
</dbReference>
<dbReference type="InterPro" id="IPR000835">
    <property type="entry name" value="HTH_MarR-typ"/>
</dbReference>
<evidence type="ECO:0000313" key="6">
    <source>
        <dbReference type="Proteomes" id="UP001500967"/>
    </source>
</evidence>
<dbReference type="SUPFAM" id="SSF46785">
    <property type="entry name" value="Winged helix' DNA-binding domain"/>
    <property type="match status" value="1"/>
</dbReference>
<gene>
    <name evidence="5" type="ORF">GCM10009539_48690</name>
</gene>
<dbReference type="Gene3D" id="1.10.10.10">
    <property type="entry name" value="Winged helix-like DNA-binding domain superfamily/Winged helix DNA-binding domain"/>
    <property type="match status" value="1"/>
</dbReference>
<keyword evidence="3" id="KW-0804">Transcription</keyword>
<comment type="caution">
    <text evidence="5">The sequence shown here is derived from an EMBL/GenBank/DDBJ whole genome shotgun (WGS) entry which is preliminary data.</text>
</comment>
<keyword evidence="1" id="KW-0805">Transcription regulation</keyword>
<evidence type="ECO:0000256" key="2">
    <source>
        <dbReference type="ARBA" id="ARBA00023125"/>
    </source>
</evidence>
<sequence>MKYIHYVPTSVNALDLVLELTVLLGEDMTQSLASDHLTEPRAHLLWVLGAQGPSTQKSLAEALNVSARNITGLVDGLEQTGYVIRAPHPDDRRATLVSTTERGAAIVDAFQSGQKELAEQLFGPMAPGELDQFVTSLTGVVERLRAAIAEGRPA</sequence>
<proteinExistence type="predicted"/>
<organism evidence="5 6">
    <name type="scientific">Cryptosporangium japonicum</name>
    <dbReference type="NCBI Taxonomy" id="80872"/>
    <lineage>
        <taxon>Bacteria</taxon>
        <taxon>Bacillati</taxon>
        <taxon>Actinomycetota</taxon>
        <taxon>Actinomycetes</taxon>
        <taxon>Cryptosporangiales</taxon>
        <taxon>Cryptosporangiaceae</taxon>
        <taxon>Cryptosporangium</taxon>
    </lineage>
</organism>
<evidence type="ECO:0000259" key="4">
    <source>
        <dbReference type="PROSITE" id="PS50995"/>
    </source>
</evidence>
<evidence type="ECO:0000256" key="3">
    <source>
        <dbReference type="ARBA" id="ARBA00023163"/>
    </source>
</evidence>
<protein>
    <submittedName>
        <fullName evidence="5">MarR family transcriptional regulator</fullName>
    </submittedName>
</protein>
<evidence type="ECO:0000256" key="1">
    <source>
        <dbReference type="ARBA" id="ARBA00023015"/>
    </source>
</evidence>
<dbReference type="EMBL" id="BAAAGX010000018">
    <property type="protein sequence ID" value="GAA0257577.1"/>
    <property type="molecule type" value="Genomic_DNA"/>
</dbReference>
<dbReference type="Proteomes" id="UP001500967">
    <property type="component" value="Unassembled WGS sequence"/>
</dbReference>
<reference evidence="6" key="1">
    <citation type="journal article" date="2019" name="Int. J. Syst. Evol. Microbiol.">
        <title>The Global Catalogue of Microorganisms (GCM) 10K type strain sequencing project: providing services to taxonomists for standard genome sequencing and annotation.</title>
        <authorList>
            <consortium name="The Broad Institute Genomics Platform"/>
            <consortium name="The Broad Institute Genome Sequencing Center for Infectious Disease"/>
            <person name="Wu L."/>
            <person name="Ma J."/>
        </authorList>
    </citation>
    <scope>NUCLEOTIDE SEQUENCE [LARGE SCALE GENOMIC DNA]</scope>
    <source>
        <strain evidence="6">JCM 10425</strain>
    </source>
</reference>
<dbReference type="PROSITE" id="PS01117">
    <property type="entry name" value="HTH_MARR_1"/>
    <property type="match status" value="1"/>
</dbReference>
<keyword evidence="6" id="KW-1185">Reference proteome</keyword>
<dbReference type="InterPro" id="IPR036390">
    <property type="entry name" value="WH_DNA-bd_sf"/>
</dbReference>
<dbReference type="PROSITE" id="PS50995">
    <property type="entry name" value="HTH_MARR_2"/>
    <property type="match status" value="1"/>
</dbReference>
<dbReference type="InterPro" id="IPR036388">
    <property type="entry name" value="WH-like_DNA-bd_sf"/>
</dbReference>
<accession>A0ABP3EAI6</accession>
<dbReference type="PRINTS" id="PR00598">
    <property type="entry name" value="HTHMARR"/>
</dbReference>
<dbReference type="SMART" id="SM00347">
    <property type="entry name" value="HTH_MARR"/>
    <property type="match status" value="1"/>
</dbReference>
<dbReference type="InterPro" id="IPR023187">
    <property type="entry name" value="Tscrpt_reg_MarR-type_CS"/>
</dbReference>
<dbReference type="Pfam" id="PF01047">
    <property type="entry name" value="MarR"/>
    <property type="match status" value="1"/>
</dbReference>
<evidence type="ECO:0000313" key="5">
    <source>
        <dbReference type="EMBL" id="GAA0257577.1"/>
    </source>
</evidence>
<name>A0ABP3EAI6_9ACTN</name>
<dbReference type="PANTHER" id="PTHR42756:SF1">
    <property type="entry name" value="TRANSCRIPTIONAL REPRESSOR OF EMRAB OPERON"/>
    <property type="match status" value="1"/>
</dbReference>